<evidence type="ECO:0000256" key="2">
    <source>
        <dbReference type="PROSITE-ProRule" id="PRU00176"/>
    </source>
</evidence>
<feature type="domain" description="RRM" evidence="4">
    <location>
        <begin position="69"/>
        <end position="147"/>
    </location>
</feature>
<dbReference type="GO" id="GO:0008494">
    <property type="term" value="F:translation activator activity"/>
    <property type="evidence" value="ECO:0007669"/>
    <property type="project" value="TreeGrafter"/>
</dbReference>
<evidence type="ECO:0000256" key="1">
    <source>
        <dbReference type="ARBA" id="ARBA00022884"/>
    </source>
</evidence>
<dbReference type="PANTHER" id="PTHR11176:SF57">
    <property type="entry name" value="PROTEIN BOULE"/>
    <property type="match status" value="1"/>
</dbReference>
<dbReference type="AlphaFoldDB" id="A0A914E6Q3"/>
<dbReference type="InterPro" id="IPR000504">
    <property type="entry name" value="RRM_dom"/>
</dbReference>
<dbReference type="GO" id="GO:0045948">
    <property type="term" value="P:positive regulation of translational initiation"/>
    <property type="evidence" value="ECO:0007669"/>
    <property type="project" value="TreeGrafter"/>
</dbReference>
<dbReference type="InterPro" id="IPR035979">
    <property type="entry name" value="RBD_domain_sf"/>
</dbReference>
<sequence length="258" mass="28911">MFAPTYLSGYDNITYSTASPDITAPPGITTIPAISTTSPDVDAYSQIVATNQQMSPYLSPVQYVENFPNRVFIGSLPVHTTESELRAHFENFGNIREVKIVRNTEGETKGYAFITFETEEEAEKVRRLSPEDLQFKGRRLNVGQAIRRTYGSIAQYNPYWAPNSPYSYAYGNHPYYMSPVHGYSMGQYSNSTYFSPSSNDSPFPMGQQQQQNNMSQSTVDCHRQLSFDDASQQNANNAKETSSSVSVNNMSDFPPLQS</sequence>
<evidence type="ECO:0000313" key="6">
    <source>
        <dbReference type="WBParaSite" id="ACRNAN_scaffold5956.g12261.t1"/>
    </source>
</evidence>
<feature type="region of interest" description="Disordered" evidence="3">
    <location>
        <begin position="195"/>
        <end position="258"/>
    </location>
</feature>
<dbReference type="PROSITE" id="PS50102">
    <property type="entry name" value="RRM"/>
    <property type="match status" value="1"/>
</dbReference>
<keyword evidence="1 2" id="KW-0694">RNA-binding</keyword>
<accession>A0A914E6Q3</accession>
<proteinExistence type="predicted"/>
<name>A0A914E6Q3_9BILA</name>
<keyword evidence="5" id="KW-1185">Reference proteome</keyword>
<reference evidence="6" key="1">
    <citation type="submission" date="2022-11" db="UniProtKB">
        <authorList>
            <consortium name="WormBaseParasite"/>
        </authorList>
    </citation>
    <scope>IDENTIFICATION</scope>
</reference>
<dbReference type="GO" id="GO:0003730">
    <property type="term" value="F:mRNA 3'-UTR binding"/>
    <property type="evidence" value="ECO:0007669"/>
    <property type="project" value="TreeGrafter"/>
</dbReference>
<dbReference type="GO" id="GO:0070935">
    <property type="term" value="P:3'-UTR-mediated mRNA stabilization"/>
    <property type="evidence" value="ECO:0007669"/>
    <property type="project" value="TreeGrafter"/>
</dbReference>
<dbReference type="WBParaSite" id="ACRNAN_scaffold5956.g12261.t1">
    <property type="protein sequence ID" value="ACRNAN_scaffold5956.g12261.t1"/>
    <property type="gene ID" value="ACRNAN_scaffold5956.g12261"/>
</dbReference>
<protein>
    <submittedName>
        <fullName evidence="6">RRM domain-containing protein</fullName>
    </submittedName>
</protein>
<evidence type="ECO:0000256" key="3">
    <source>
        <dbReference type="SAM" id="MobiDB-lite"/>
    </source>
</evidence>
<dbReference type="Gene3D" id="3.30.70.330">
    <property type="match status" value="1"/>
</dbReference>
<feature type="compositionally biased region" description="Low complexity" evidence="3">
    <location>
        <begin position="207"/>
        <end position="217"/>
    </location>
</feature>
<dbReference type="Proteomes" id="UP000887540">
    <property type="component" value="Unplaced"/>
</dbReference>
<evidence type="ECO:0000259" key="4">
    <source>
        <dbReference type="PROSITE" id="PS50102"/>
    </source>
</evidence>
<dbReference type="Pfam" id="PF00076">
    <property type="entry name" value="RRM_1"/>
    <property type="match status" value="1"/>
</dbReference>
<evidence type="ECO:0000313" key="5">
    <source>
        <dbReference type="Proteomes" id="UP000887540"/>
    </source>
</evidence>
<dbReference type="PANTHER" id="PTHR11176">
    <property type="entry name" value="BOULE-RELATED"/>
    <property type="match status" value="1"/>
</dbReference>
<organism evidence="5 6">
    <name type="scientific">Acrobeloides nanus</name>
    <dbReference type="NCBI Taxonomy" id="290746"/>
    <lineage>
        <taxon>Eukaryota</taxon>
        <taxon>Metazoa</taxon>
        <taxon>Ecdysozoa</taxon>
        <taxon>Nematoda</taxon>
        <taxon>Chromadorea</taxon>
        <taxon>Rhabditida</taxon>
        <taxon>Tylenchina</taxon>
        <taxon>Cephalobomorpha</taxon>
        <taxon>Cephaloboidea</taxon>
        <taxon>Cephalobidae</taxon>
        <taxon>Acrobeloides</taxon>
    </lineage>
</organism>
<feature type="compositionally biased region" description="Polar residues" evidence="3">
    <location>
        <begin position="229"/>
        <end position="258"/>
    </location>
</feature>
<dbReference type="SUPFAM" id="SSF54928">
    <property type="entry name" value="RNA-binding domain, RBD"/>
    <property type="match status" value="1"/>
</dbReference>
<dbReference type="SMART" id="SM00360">
    <property type="entry name" value="RRM"/>
    <property type="match status" value="1"/>
</dbReference>
<dbReference type="GO" id="GO:0005737">
    <property type="term" value="C:cytoplasm"/>
    <property type="evidence" value="ECO:0007669"/>
    <property type="project" value="TreeGrafter"/>
</dbReference>
<dbReference type="InterPro" id="IPR012677">
    <property type="entry name" value="Nucleotide-bd_a/b_plait_sf"/>
</dbReference>